<protein>
    <submittedName>
        <fullName evidence="2">Uncharacterized protein</fullName>
    </submittedName>
</protein>
<dbReference type="VEuPathDB" id="FungiDB:SeMB42_g06525"/>
<sequence>MAELAFFRFTGCLYYSILPLDREDVAQHKESAMLFPTKLPSSKWISILLSVSITLSSFVLPSPIPAGTTGIPDLNVDIQGASSGETWFTKLCYGFSKEVQDELKAEPHTELEILENVLSTFSWVYKLVVFRRRKPTLSRPRSPPDTRDTRKSQGRAPACRYGGSCRRLKDWHSSVYALKSYDAC</sequence>
<evidence type="ECO:0000256" key="1">
    <source>
        <dbReference type="SAM" id="MobiDB-lite"/>
    </source>
</evidence>
<dbReference type="EMBL" id="QEAN01000373">
    <property type="protein sequence ID" value="TPX38992.1"/>
    <property type="molecule type" value="Genomic_DNA"/>
</dbReference>
<gene>
    <name evidence="2" type="ORF">SeMB42_g06525</name>
</gene>
<comment type="caution">
    <text evidence="2">The sequence shown here is derived from an EMBL/GenBank/DDBJ whole genome shotgun (WGS) entry which is preliminary data.</text>
</comment>
<name>A0A507CHF4_9FUNG</name>
<feature type="region of interest" description="Disordered" evidence="1">
    <location>
        <begin position="136"/>
        <end position="158"/>
    </location>
</feature>
<accession>A0A507CHF4</accession>
<evidence type="ECO:0000313" key="2">
    <source>
        <dbReference type="EMBL" id="TPX38992.1"/>
    </source>
</evidence>
<keyword evidence="3" id="KW-1185">Reference proteome</keyword>
<proteinExistence type="predicted"/>
<evidence type="ECO:0000313" key="3">
    <source>
        <dbReference type="Proteomes" id="UP000317494"/>
    </source>
</evidence>
<dbReference type="AlphaFoldDB" id="A0A507CHF4"/>
<reference evidence="2 3" key="1">
    <citation type="journal article" date="2019" name="Sci. Rep.">
        <title>Comparative genomics of chytrid fungi reveal insights into the obligate biotrophic and pathogenic lifestyle of Synchytrium endobioticum.</title>
        <authorList>
            <person name="van de Vossenberg B.T.L.H."/>
            <person name="Warris S."/>
            <person name="Nguyen H.D.T."/>
            <person name="van Gent-Pelzer M.P.E."/>
            <person name="Joly D.L."/>
            <person name="van de Geest H.C."/>
            <person name="Bonants P.J.M."/>
            <person name="Smith D.S."/>
            <person name="Levesque C.A."/>
            <person name="van der Lee T.A.J."/>
        </authorList>
    </citation>
    <scope>NUCLEOTIDE SEQUENCE [LARGE SCALE GENOMIC DNA]</scope>
    <source>
        <strain evidence="2 3">MB42</strain>
    </source>
</reference>
<feature type="compositionally biased region" description="Basic and acidic residues" evidence="1">
    <location>
        <begin position="142"/>
        <end position="151"/>
    </location>
</feature>
<dbReference type="Proteomes" id="UP000317494">
    <property type="component" value="Unassembled WGS sequence"/>
</dbReference>
<organism evidence="2 3">
    <name type="scientific">Synchytrium endobioticum</name>
    <dbReference type="NCBI Taxonomy" id="286115"/>
    <lineage>
        <taxon>Eukaryota</taxon>
        <taxon>Fungi</taxon>
        <taxon>Fungi incertae sedis</taxon>
        <taxon>Chytridiomycota</taxon>
        <taxon>Chytridiomycota incertae sedis</taxon>
        <taxon>Chytridiomycetes</taxon>
        <taxon>Synchytriales</taxon>
        <taxon>Synchytriaceae</taxon>
        <taxon>Synchytrium</taxon>
    </lineage>
</organism>